<evidence type="ECO:0000256" key="14">
    <source>
        <dbReference type="ARBA" id="ARBA00023371"/>
    </source>
</evidence>
<evidence type="ECO:0000256" key="11">
    <source>
        <dbReference type="ARBA" id="ARBA00023098"/>
    </source>
</evidence>
<dbReference type="GO" id="GO:0005758">
    <property type="term" value="C:mitochondrial intermembrane space"/>
    <property type="evidence" value="ECO:0007669"/>
    <property type="project" value="UniProtKB-SubCell"/>
</dbReference>
<comment type="catalytic activity">
    <reaction evidence="17">
        <text>1-(9Z-octadecenoyl)-sn-glycerol + ATP = 1-(9Z-octadecenoyl)-sn-glycero-3-phosphate + ADP + H(+)</text>
        <dbReference type="Rhea" id="RHEA:41079"/>
        <dbReference type="ChEBI" id="CHEBI:15378"/>
        <dbReference type="ChEBI" id="CHEBI:30616"/>
        <dbReference type="ChEBI" id="CHEBI:74544"/>
        <dbReference type="ChEBI" id="CHEBI:75757"/>
        <dbReference type="ChEBI" id="CHEBI:456216"/>
    </reaction>
    <physiologicalReaction direction="left-to-right" evidence="17">
        <dbReference type="Rhea" id="RHEA:41080"/>
    </physiologicalReaction>
</comment>
<evidence type="ECO:0000256" key="9">
    <source>
        <dbReference type="ARBA" id="ARBA00022792"/>
    </source>
</evidence>
<dbReference type="Pfam" id="PF00781">
    <property type="entry name" value="DAGK_cat"/>
    <property type="match status" value="1"/>
</dbReference>
<evidence type="ECO:0000259" key="30">
    <source>
        <dbReference type="PROSITE" id="PS50146"/>
    </source>
</evidence>
<keyword evidence="9" id="KW-0999">Mitochondrion inner membrane</keyword>
<comment type="catalytic activity">
    <reaction evidence="29">
        <text>N-(hexanoyl)sphing-4-enine + ATP = N-hexanoylsphing-4-enine 1-phosphate + ADP + H(+)</text>
        <dbReference type="Rhea" id="RHEA:43312"/>
        <dbReference type="ChEBI" id="CHEBI:15378"/>
        <dbReference type="ChEBI" id="CHEBI:30616"/>
        <dbReference type="ChEBI" id="CHEBI:63867"/>
        <dbReference type="ChEBI" id="CHEBI:82959"/>
        <dbReference type="ChEBI" id="CHEBI:456216"/>
    </reaction>
    <physiologicalReaction direction="left-to-right" evidence="29">
        <dbReference type="Rhea" id="RHEA:43313"/>
    </physiologicalReaction>
</comment>
<keyword evidence="7" id="KW-0547">Nucleotide-binding</keyword>
<dbReference type="SUPFAM" id="SSF111331">
    <property type="entry name" value="NAD kinase/diacylglycerol kinase-like"/>
    <property type="match status" value="1"/>
</dbReference>
<evidence type="ECO:0000256" key="17">
    <source>
        <dbReference type="ARBA" id="ARBA00024505"/>
    </source>
</evidence>
<comment type="catalytic activity">
    <reaction evidence="26">
        <text>a 2-acylglycerol + ATP = a 2-acyl-sn-glycerol 3-phosphate + ADP + H(+)</text>
        <dbReference type="Rhea" id="RHEA:39847"/>
        <dbReference type="ChEBI" id="CHEBI:15378"/>
        <dbReference type="ChEBI" id="CHEBI:17389"/>
        <dbReference type="ChEBI" id="CHEBI:30616"/>
        <dbReference type="ChEBI" id="CHEBI:64982"/>
        <dbReference type="ChEBI" id="CHEBI:456216"/>
    </reaction>
    <physiologicalReaction direction="left-to-right" evidence="26">
        <dbReference type="Rhea" id="RHEA:39848"/>
    </physiologicalReaction>
</comment>
<proteinExistence type="inferred from homology"/>
<dbReference type="GO" id="GO:0004143">
    <property type="term" value="F:ATP-dependent diacylglycerol kinase activity"/>
    <property type="evidence" value="ECO:0007669"/>
    <property type="project" value="UniProtKB-EC"/>
</dbReference>
<evidence type="ECO:0000256" key="10">
    <source>
        <dbReference type="ARBA" id="ARBA00022840"/>
    </source>
</evidence>
<comment type="catalytic activity">
    <reaction evidence="27">
        <text>an N-acylsphing-4-enine + ATP = an N-acylsphing-4-enine 1-phosphate + ADP + H(+)</text>
        <dbReference type="Rhea" id="RHEA:17929"/>
        <dbReference type="ChEBI" id="CHEBI:15378"/>
        <dbReference type="ChEBI" id="CHEBI:30616"/>
        <dbReference type="ChEBI" id="CHEBI:52639"/>
        <dbReference type="ChEBI" id="CHEBI:57674"/>
        <dbReference type="ChEBI" id="CHEBI:456216"/>
        <dbReference type="EC" id="2.7.1.138"/>
    </reaction>
    <physiologicalReaction direction="left-to-right" evidence="27">
        <dbReference type="Rhea" id="RHEA:17930"/>
    </physiologicalReaction>
</comment>
<evidence type="ECO:0000256" key="29">
    <source>
        <dbReference type="ARBA" id="ARBA00048876"/>
    </source>
</evidence>
<evidence type="ECO:0000256" key="23">
    <source>
        <dbReference type="ARBA" id="ARBA00026098"/>
    </source>
</evidence>
<dbReference type="PANTHER" id="PTHR12358">
    <property type="entry name" value="SPHINGOSINE KINASE"/>
    <property type="match status" value="1"/>
</dbReference>
<comment type="similarity">
    <text evidence="21">Belongs to the AGK family.</text>
</comment>
<evidence type="ECO:0000256" key="21">
    <source>
        <dbReference type="ARBA" id="ARBA00025749"/>
    </source>
</evidence>
<sequence length="437" mass="48937">MVLKILTTLRNNWKKTVFGGVVVAYGTNYVINRIECNNLMTAYCQRAVQYGEQPIGSGAPLRRIIVILNPAADKRSAKKNFEKYCAPILHLSGALVDVKVTKGEGDARKLVESLKERVDAIVIAGGDGTISEVVTGLLRGFDHDCSMARRLPIGILPLGRNNHIARAIYGDPSDRDGQVETAEALARATMTIVEQARSSEMNALCVQVLQQTETEDGSEAEPSSLVPDSNKFYALHSIEWGNLKNAQTKRDKYWYLGPLKPYLTYAFNGLSLDQVKARVLYSAPCSGCKQCYTKRSDVRIEPKKQWFEKFVTKNTADVKSKNYALIENAQCGVLNQRLVSSMDMRVTVMPPPHMTFVQGPDSYNYQDFVKLGWDYEKTNRLESTEQLQAQQLDIIPETNEEGSNNSFIYIDNEQFDLKPLRVTLLENTIQVYNPAAA</sequence>
<reference evidence="31" key="1">
    <citation type="submission" date="2021-05" db="EMBL/GenBank/DDBJ databases">
        <authorList>
            <person name="Alioto T."/>
            <person name="Alioto T."/>
            <person name="Gomez Garrido J."/>
        </authorList>
    </citation>
    <scope>NUCLEOTIDE SEQUENCE</scope>
</reference>
<dbReference type="GO" id="GO:0046513">
    <property type="term" value="P:ceramide biosynthetic process"/>
    <property type="evidence" value="ECO:0007669"/>
    <property type="project" value="TreeGrafter"/>
</dbReference>
<evidence type="ECO:0000256" key="28">
    <source>
        <dbReference type="ARBA" id="ARBA00048663"/>
    </source>
</evidence>
<dbReference type="EMBL" id="HBUF01208307">
    <property type="protein sequence ID" value="CAG6664681.1"/>
    <property type="molecule type" value="Transcribed_RNA"/>
</dbReference>
<comment type="catalytic activity">
    <reaction evidence="16">
        <text>1-(5Z,8Z,11Z,14Z-eicosatetraenoyl)-sn-glycerol + ATP = 1-(5Z,8Z,11Z,14Z-eicosatetraenoyl)-sn-glycero-3-phosphate + ADP + H(+)</text>
        <dbReference type="Rhea" id="RHEA:43328"/>
        <dbReference type="ChEBI" id="CHEBI:15378"/>
        <dbReference type="ChEBI" id="CHEBI:30616"/>
        <dbReference type="ChEBI" id="CHEBI:34071"/>
        <dbReference type="ChEBI" id="CHEBI:74938"/>
        <dbReference type="ChEBI" id="CHEBI:456216"/>
    </reaction>
    <physiologicalReaction direction="left-to-right" evidence="16">
        <dbReference type="Rhea" id="RHEA:43329"/>
    </physiologicalReaction>
</comment>
<keyword evidence="12" id="KW-0496">Mitochondrion</keyword>
<evidence type="ECO:0000256" key="20">
    <source>
        <dbReference type="ARBA" id="ARBA00024636"/>
    </source>
</evidence>
<evidence type="ECO:0000313" key="31">
    <source>
        <dbReference type="EMBL" id="CAG6664699.1"/>
    </source>
</evidence>
<dbReference type="EC" id="2.7.1.94" evidence="23"/>
<dbReference type="AlphaFoldDB" id="A0A8D8WNN5"/>
<evidence type="ECO:0000256" key="13">
    <source>
        <dbReference type="ARBA" id="ARBA00023136"/>
    </source>
</evidence>
<keyword evidence="13" id="KW-0472">Membrane</keyword>
<comment type="catalytic activity">
    <reaction evidence="18">
        <text>a 1-acyl-sn-glycerol + ATP = a 1-acyl-sn-glycero-3-phosphate + ADP + H(+)</text>
        <dbReference type="Rhea" id="RHEA:33747"/>
        <dbReference type="ChEBI" id="CHEBI:15378"/>
        <dbReference type="ChEBI" id="CHEBI:30616"/>
        <dbReference type="ChEBI" id="CHEBI:57970"/>
        <dbReference type="ChEBI" id="CHEBI:64683"/>
        <dbReference type="ChEBI" id="CHEBI:456216"/>
    </reaction>
    <physiologicalReaction direction="left-to-right" evidence="18">
        <dbReference type="Rhea" id="RHEA:33748"/>
    </physiologicalReaction>
</comment>
<evidence type="ECO:0000256" key="26">
    <source>
        <dbReference type="ARBA" id="ARBA00044480"/>
    </source>
</evidence>
<evidence type="ECO:0000256" key="19">
    <source>
        <dbReference type="ARBA" id="ARBA00024556"/>
    </source>
</evidence>
<comment type="catalytic activity">
    <reaction evidence="14">
        <text>1,2-di-(9Z-octadecenoyl)-sn-glycerol + ATP = 1,2-di-(9Z-octadecenoyl)-sn-glycero-3-phosphate + ADP + H(+)</text>
        <dbReference type="Rhea" id="RHEA:40327"/>
        <dbReference type="ChEBI" id="CHEBI:15378"/>
        <dbReference type="ChEBI" id="CHEBI:30616"/>
        <dbReference type="ChEBI" id="CHEBI:52333"/>
        <dbReference type="ChEBI" id="CHEBI:74546"/>
        <dbReference type="ChEBI" id="CHEBI:456216"/>
    </reaction>
    <physiologicalReaction direction="left-to-right" evidence="14">
        <dbReference type="Rhea" id="RHEA:40328"/>
    </physiologicalReaction>
</comment>
<dbReference type="InterPro" id="IPR017438">
    <property type="entry name" value="ATP-NAD_kinase_N"/>
</dbReference>
<evidence type="ECO:0000256" key="18">
    <source>
        <dbReference type="ARBA" id="ARBA00024512"/>
    </source>
</evidence>
<accession>A0A8D8WNN5</accession>
<evidence type="ECO:0000256" key="2">
    <source>
        <dbReference type="ARBA" id="ARBA00004569"/>
    </source>
</evidence>
<evidence type="ECO:0000256" key="3">
    <source>
        <dbReference type="ARBA" id="ARBA00004637"/>
    </source>
</evidence>
<evidence type="ECO:0000256" key="22">
    <source>
        <dbReference type="ARBA" id="ARBA00026096"/>
    </source>
</evidence>
<dbReference type="EC" id="2.7.1.107" evidence="5"/>
<dbReference type="PROSITE" id="PS50146">
    <property type="entry name" value="DAGK"/>
    <property type="match status" value="1"/>
</dbReference>
<keyword evidence="8 31" id="KW-0418">Kinase</keyword>
<comment type="catalytic activity">
    <reaction evidence="19">
        <text>2-(5Z,8Z,11Z,14Z-eicosatetraenoyl)-glycerol + ATP = 2-(5Z,8Z,11Z,14Z-eicosatetraenoyl)-sn-glycero-3-phosphate + ADP + H(+)</text>
        <dbReference type="Rhea" id="RHEA:43316"/>
        <dbReference type="ChEBI" id="CHEBI:15378"/>
        <dbReference type="ChEBI" id="CHEBI:30616"/>
        <dbReference type="ChEBI" id="CHEBI:52392"/>
        <dbReference type="ChEBI" id="CHEBI:78209"/>
        <dbReference type="ChEBI" id="CHEBI:456216"/>
    </reaction>
    <physiologicalReaction direction="left-to-right" evidence="19">
        <dbReference type="Rhea" id="RHEA:43317"/>
    </physiologicalReaction>
</comment>
<keyword evidence="11" id="KW-0443">Lipid metabolism</keyword>
<dbReference type="EC" id="2.7.1.138" evidence="22"/>
<dbReference type="PANTHER" id="PTHR12358:SF31">
    <property type="entry name" value="ACYLGLYCEROL KINASE, MITOCHONDRIAL"/>
    <property type="match status" value="1"/>
</dbReference>
<evidence type="ECO:0000256" key="8">
    <source>
        <dbReference type="ARBA" id="ARBA00022777"/>
    </source>
</evidence>
<comment type="subcellular location">
    <subcellularLocation>
        <location evidence="3">Mitochondrion inner membrane</location>
        <topology evidence="3">Peripheral membrane protein</topology>
    </subcellularLocation>
    <subcellularLocation>
        <location evidence="2">Mitochondrion intermembrane space</location>
    </subcellularLocation>
</comment>
<evidence type="ECO:0000256" key="4">
    <source>
        <dbReference type="ARBA" id="ARBA00005175"/>
    </source>
</evidence>
<name>A0A8D8WNN5_9HEMI</name>
<dbReference type="InterPro" id="IPR001206">
    <property type="entry name" value="Diacylglycerol_kinase_cat_dom"/>
</dbReference>
<dbReference type="SMART" id="SM00046">
    <property type="entry name" value="DAGKc"/>
    <property type="match status" value="1"/>
</dbReference>
<dbReference type="GO" id="GO:0046512">
    <property type="term" value="P:sphingosine biosynthetic process"/>
    <property type="evidence" value="ECO:0007669"/>
    <property type="project" value="TreeGrafter"/>
</dbReference>
<evidence type="ECO:0000256" key="6">
    <source>
        <dbReference type="ARBA" id="ARBA00022679"/>
    </source>
</evidence>
<comment type="catalytic activity">
    <reaction evidence="15">
        <text>a 1,2-diacyl-sn-glycerol + ATP = a 1,2-diacyl-sn-glycero-3-phosphate + ADP + H(+)</text>
        <dbReference type="Rhea" id="RHEA:10272"/>
        <dbReference type="ChEBI" id="CHEBI:15378"/>
        <dbReference type="ChEBI" id="CHEBI:17815"/>
        <dbReference type="ChEBI" id="CHEBI:30616"/>
        <dbReference type="ChEBI" id="CHEBI:58608"/>
        <dbReference type="ChEBI" id="CHEBI:456216"/>
        <dbReference type="EC" id="2.7.1.107"/>
    </reaction>
    <physiologicalReaction direction="left-to-right" evidence="15">
        <dbReference type="Rhea" id="RHEA:10273"/>
    </physiologicalReaction>
</comment>
<organism evidence="31">
    <name type="scientific">Cacopsylla melanoneura</name>
    <dbReference type="NCBI Taxonomy" id="428564"/>
    <lineage>
        <taxon>Eukaryota</taxon>
        <taxon>Metazoa</taxon>
        <taxon>Ecdysozoa</taxon>
        <taxon>Arthropoda</taxon>
        <taxon>Hexapoda</taxon>
        <taxon>Insecta</taxon>
        <taxon>Pterygota</taxon>
        <taxon>Neoptera</taxon>
        <taxon>Paraneoptera</taxon>
        <taxon>Hemiptera</taxon>
        <taxon>Sternorrhyncha</taxon>
        <taxon>Psylloidea</taxon>
        <taxon>Psyllidae</taxon>
        <taxon>Psyllinae</taxon>
        <taxon>Cacopsylla</taxon>
    </lineage>
</organism>
<evidence type="ECO:0000256" key="5">
    <source>
        <dbReference type="ARBA" id="ARBA00012133"/>
    </source>
</evidence>
<evidence type="ECO:0000256" key="16">
    <source>
        <dbReference type="ARBA" id="ARBA00024483"/>
    </source>
</evidence>
<dbReference type="Gene3D" id="3.40.50.10330">
    <property type="entry name" value="Probable inorganic polyphosphate/atp-NAD kinase, domain 1"/>
    <property type="match status" value="1"/>
</dbReference>
<feature type="domain" description="DAGKc" evidence="30">
    <location>
        <begin position="59"/>
        <end position="210"/>
    </location>
</feature>
<protein>
    <recommendedName>
        <fullName evidence="24">Acylglycerol kinase, mitochondrial</fullName>
        <ecNumber evidence="5">2.7.1.107</ecNumber>
        <ecNumber evidence="22">2.7.1.138</ecNumber>
        <ecNumber evidence="23">2.7.1.94</ecNumber>
    </recommendedName>
    <alternativeName>
        <fullName evidence="25">Multiple substrate lipid kinase</fullName>
    </alternativeName>
</protein>
<evidence type="ECO:0000256" key="25">
    <source>
        <dbReference type="ARBA" id="ARBA00030553"/>
    </source>
</evidence>
<dbReference type="GO" id="GO:0005743">
    <property type="term" value="C:mitochondrial inner membrane"/>
    <property type="evidence" value="ECO:0007669"/>
    <property type="project" value="UniProtKB-SubCell"/>
</dbReference>
<dbReference type="UniPathway" id="UPA00230"/>
<dbReference type="GO" id="GO:0001729">
    <property type="term" value="F:ceramide kinase activity"/>
    <property type="evidence" value="ECO:0007669"/>
    <property type="project" value="UniProtKB-EC"/>
</dbReference>
<evidence type="ECO:0000256" key="24">
    <source>
        <dbReference type="ARBA" id="ARBA00026142"/>
    </source>
</evidence>
<evidence type="ECO:0000256" key="12">
    <source>
        <dbReference type="ARBA" id="ARBA00023128"/>
    </source>
</evidence>
<comment type="cofactor">
    <cofactor evidence="1">
        <name>Mg(2+)</name>
        <dbReference type="ChEBI" id="CHEBI:18420"/>
    </cofactor>
</comment>
<dbReference type="Pfam" id="PF19712">
    <property type="entry name" value="AGK_C"/>
    <property type="match status" value="1"/>
</dbReference>
<evidence type="ECO:0000256" key="1">
    <source>
        <dbReference type="ARBA" id="ARBA00001946"/>
    </source>
</evidence>
<dbReference type="InterPro" id="IPR050187">
    <property type="entry name" value="Lipid_Phosphate_FormReg"/>
</dbReference>
<comment type="catalytic activity">
    <reaction evidence="28">
        <text>a monoacylglycerol + ATP = a monoacyl-sn-glycero-3-phosphate + ADP + H(+)</text>
        <dbReference type="Rhea" id="RHEA:19293"/>
        <dbReference type="ChEBI" id="CHEBI:15378"/>
        <dbReference type="ChEBI" id="CHEBI:17408"/>
        <dbReference type="ChEBI" id="CHEBI:30616"/>
        <dbReference type="ChEBI" id="CHEBI:77589"/>
        <dbReference type="ChEBI" id="CHEBI:456216"/>
        <dbReference type="EC" id="2.7.1.94"/>
    </reaction>
    <physiologicalReaction direction="left-to-right" evidence="28">
        <dbReference type="Rhea" id="RHEA:19294"/>
    </physiologicalReaction>
</comment>
<evidence type="ECO:0000256" key="15">
    <source>
        <dbReference type="ARBA" id="ARBA00023411"/>
    </source>
</evidence>
<keyword evidence="6" id="KW-0808">Transferase</keyword>
<dbReference type="InterPro" id="IPR045579">
    <property type="entry name" value="AGK_C"/>
</dbReference>
<dbReference type="EMBL" id="HBUF01208315">
    <property type="protein sequence ID" value="CAG6664699.1"/>
    <property type="molecule type" value="Transcribed_RNA"/>
</dbReference>
<dbReference type="GO" id="GO:0005524">
    <property type="term" value="F:ATP binding"/>
    <property type="evidence" value="ECO:0007669"/>
    <property type="project" value="UniProtKB-KW"/>
</dbReference>
<evidence type="ECO:0000256" key="27">
    <source>
        <dbReference type="ARBA" id="ARBA00048034"/>
    </source>
</evidence>
<dbReference type="InterPro" id="IPR016064">
    <property type="entry name" value="NAD/diacylglycerol_kinase_sf"/>
</dbReference>
<evidence type="ECO:0000256" key="7">
    <source>
        <dbReference type="ARBA" id="ARBA00022741"/>
    </source>
</evidence>
<dbReference type="GO" id="GO:0047620">
    <property type="term" value="F:acylglycerol kinase activity"/>
    <property type="evidence" value="ECO:0007669"/>
    <property type="project" value="UniProtKB-EC"/>
</dbReference>
<keyword evidence="10" id="KW-0067">ATP-binding</keyword>
<comment type="pathway">
    <text evidence="4">Lipid metabolism; glycerolipid metabolism.</text>
</comment>
<dbReference type="GO" id="GO:0046486">
    <property type="term" value="P:glycerolipid metabolic process"/>
    <property type="evidence" value="ECO:0007669"/>
    <property type="project" value="UniProtKB-UniPathway"/>
</dbReference>
<comment type="catalytic activity">
    <reaction evidence="20">
        <text>1-hexadecanoyl-sn-glycerol + ATP = 1-hexadecanoyl-sn-glycero-3-phosphate + ADP + H(+)</text>
        <dbReference type="Rhea" id="RHEA:43308"/>
        <dbReference type="ChEBI" id="CHEBI:15378"/>
        <dbReference type="ChEBI" id="CHEBI:30616"/>
        <dbReference type="ChEBI" id="CHEBI:57518"/>
        <dbReference type="ChEBI" id="CHEBI:75542"/>
        <dbReference type="ChEBI" id="CHEBI:456216"/>
    </reaction>
    <physiologicalReaction direction="left-to-right" evidence="20">
        <dbReference type="Rhea" id="RHEA:43309"/>
    </physiologicalReaction>
</comment>